<sequence>MPALTARRCWLLAHRWVGLVLGLLLALSGFTGAALTLARPLDEYAHPQLYRVPSAAQQASLDGLRARLEAEFGPGAGFVFRPPRQPDESLRVLVRGPWDGALFIDPGSGVELGRRGEREGWLHVLFELHSALLIEASGRAVLAIAAAAYLLMLLSGLVLWWPARWRHAFSVKTRSGLTRALFDLHRVGGATLGVAVFVSVASGLYMAWRPVSAWVSAAAGQVTVRPPTVERPSGAPVASLDAMVERARRVFPEGEVGYVQWPGQRSSPVRVRLRLPDDPHPNGLSSVWLHPSSGEVLAVHRWAQLDAGARGYSWIYPLHIGDLGGPLHLGFNLVSGLALAGFGLSGLWLWWRRR</sequence>
<organism evidence="2 3">
    <name type="scientific">Caldimonas mangrovi</name>
    <dbReference type="NCBI Taxonomy" id="2944811"/>
    <lineage>
        <taxon>Bacteria</taxon>
        <taxon>Pseudomonadati</taxon>
        <taxon>Pseudomonadota</taxon>
        <taxon>Betaproteobacteria</taxon>
        <taxon>Burkholderiales</taxon>
        <taxon>Sphaerotilaceae</taxon>
        <taxon>Caldimonas</taxon>
    </lineage>
</organism>
<reference evidence="2" key="1">
    <citation type="submission" date="2022-05" db="EMBL/GenBank/DDBJ databases">
        <title>Schlegelella sp. nov., isolated from mangrove soil.</title>
        <authorList>
            <person name="Liu Y."/>
            <person name="Ge X."/>
            <person name="Liu W."/>
        </authorList>
    </citation>
    <scope>NUCLEOTIDE SEQUENCE</scope>
    <source>
        <strain evidence="2">S2-27</strain>
    </source>
</reference>
<dbReference type="Pfam" id="PF03929">
    <property type="entry name" value="PepSY_TM"/>
    <property type="match status" value="1"/>
</dbReference>
<evidence type="ECO:0000256" key="1">
    <source>
        <dbReference type="SAM" id="Phobius"/>
    </source>
</evidence>
<dbReference type="Proteomes" id="UP001165541">
    <property type="component" value="Unassembled WGS sequence"/>
</dbReference>
<feature type="transmembrane region" description="Helical" evidence="1">
    <location>
        <begin position="184"/>
        <end position="208"/>
    </location>
</feature>
<gene>
    <name evidence="2" type="ORF">M8A51_04525</name>
</gene>
<keyword evidence="1" id="KW-0472">Membrane</keyword>
<feature type="transmembrane region" description="Helical" evidence="1">
    <location>
        <begin position="329"/>
        <end position="351"/>
    </location>
</feature>
<keyword evidence="3" id="KW-1185">Reference proteome</keyword>
<feature type="transmembrane region" description="Helical" evidence="1">
    <location>
        <begin position="140"/>
        <end position="163"/>
    </location>
</feature>
<protein>
    <submittedName>
        <fullName evidence="2">PepSY domain-containing protein</fullName>
    </submittedName>
</protein>
<dbReference type="RefSeq" id="WP_251776929.1">
    <property type="nucleotide sequence ID" value="NZ_JAMKFE010000002.1"/>
</dbReference>
<keyword evidence="1" id="KW-0812">Transmembrane</keyword>
<dbReference type="InterPro" id="IPR005625">
    <property type="entry name" value="PepSY-ass_TM"/>
</dbReference>
<dbReference type="EMBL" id="JAMKFE010000002">
    <property type="protein sequence ID" value="MCM5678796.1"/>
    <property type="molecule type" value="Genomic_DNA"/>
</dbReference>
<name>A0ABT0YKY7_9BURK</name>
<evidence type="ECO:0000313" key="2">
    <source>
        <dbReference type="EMBL" id="MCM5678796.1"/>
    </source>
</evidence>
<comment type="caution">
    <text evidence="2">The sequence shown here is derived from an EMBL/GenBank/DDBJ whole genome shotgun (WGS) entry which is preliminary data.</text>
</comment>
<dbReference type="PANTHER" id="PTHR34219:SF3">
    <property type="entry name" value="BLL7967 PROTEIN"/>
    <property type="match status" value="1"/>
</dbReference>
<evidence type="ECO:0000313" key="3">
    <source>
        <dbReference type="Proteomes" id="UP001165541"/>
    </source>
</evidence>
<dbReference type="PANTHER" id="PTHR34219">
    <property type="entry name" value="IRON-REGULATED INNER MEMBRANE PROTEIN-RELATED"/>
    <property type="match status" value="1"/>
</dbReference>
<accession>A0ABT0YKY7</accession>
<proteinExistence type="predicted"/>
<keyword evidence="1" id="KW-1133">Transmembrane helix</keyword>